<dbReference type="Proteomes" id="UP000654075">
    <property type="component" value="Unassembled WGS sequence"/>
</dbReference>
<gene>
    <name evidence="2" type="ORF">PGLA1383_LOCUS9758</name>
</gene>
<reference evidence="2" key="1">
    <citation type="submission" date="2021-02" db="EMBL/GenBank/DDBJ databases">
        <authorList>
            <person name="Dougan E. K."/>
            <person name="Rhodes N."/>
            <person name="Thang M."/>
            <person name="Chan C."/>
        </authorList>
    </citation>
    <scope>NUCLEOTIDE SEQUENCE</scope>
</reference>
<dbReference type="AlphaFoldDB" id="A0A813DT15"/>
<sequence>MGGSATGGGGKAAAVRLTYNQFTSVFITAYLAEATSKAEPRRTQSSRRATTDFPANATATSSFKAPARRIGYREEPRRRPSAAASATATVLLGASSTAATPSSSSSSGGVASALAAEAQSLDEGSLCEAVQIALSHELAKNIELCIGSRASSMRSRNQCQENDERRENFAQHHRSAARKLSELIKDWHLLKSSVGPRGVLVEYPDGEDWQDDVQVEERVVHRYMHRLIDGVPDSVEQEFPELFVIRVQKGGLAETAGIIPGSRLITIGMRSGKYEPRKARWIDQKVVTLTFEVRDEFQPDLLQELLPSSNVHSIEGFKAFSEVIKRRCRGPDGALHKYSEVQAMWEATTAFSCSLNMRLTRRQLSHALSLAAGSPPLAEGAADCLFDLVRGSESLLQTGDATQAAPTAAPSGDPVPSGSAASRTLMRLRCPVCEVCGGRGHSKEAPHLIEEYSSRYGKKCCRELPMPWGGDCGGHGHIAMQCPGLFEDTSQGSRCKKCLGILHKTSTVTPGEHPAVNRFLAVHIACEEASRGEAAEDQVVVTCEATEHGFHVTFIGSDFHQVLEEENPGLFVKVRGKAARRLPLEDDDNATDLSAVQFWASGIEDNELVMMAVVGLPHRLSEEVLSVLKPLGAPQGPVLPTWRALAAVGSAGRGRTWEQAHAGPHAAHACALLPKRTSL</sequence>
<evidence type="ECO:0000313" key="3">
    <source>
        <dbReference type="Proteomes" id="UP000654075"/>
    </source>
</evidence>
<accession>A0A813DT15</accession>
<proteinExistence type="predicted"/>
<organism evidence="2 3">
    <name type="scientific">Polarella glacialis</name>
    <name type="common">Dinoflagellate</name>
    <dbReference type="NCBI Taxonomy" id="89957"/>
    <lineage>
        <taxon>Eukaryota</taxon>
        <taxon>Sar</taxon>
        <taxon>Alveolata</taxon>
        <taxon>Dinophyceae</taxon>
        <taxon>Suessiales</taxon>
        <taxon>Suessiaceae</taxon>
        <taxon>Polarella</taxon>
    </lineage>
</organism>
<dbReference type="OrthoDB" id="438359at2759"/>
<feature type="region of interest" description="Disordered" evidence="1">
    <location>
        <begin position="57"/>
        <end position="86"/>
    </location>
</feature>
<evidence type="ECO:0000313" key="2">
    <source>
        <dbReference type="EMBL" id="CAE8591065.1"/>
    </source>
</evidence>
<name>A0A813DT15_POLGL</name>
<feature type="region of interest" description="Disordered" evidence="1">
    <location>
        <begin position="399"/>
        <end position="420"/>
    </location>
</feature>
<dbReference type="EMBL" id="CAJNNV010004662">
    <property type="protein sequence ID" value="CAE8591065.1"/>
    <property type="molecule type" value="Genomic_DNA"/>
</dbReference>
<keyword evidence="3" id="KW-1185">Reference proteome</keyword>
<protein>
    <submittedName>
        <fullName evidence="2">Uncharacterized protein</fullName>
    </submittedName>
</protein>
<evidence type="ECO:0000256" key="1">
    <source>
        <dbReference type="SAM" id="MobiDB-lite"/>
    </source>
</evidence>
<comment type="caution">
    <text evidence="2">The sequence shown here is derived from an EMBL/GenBank/DDBJ whole genome shotgun (WGS) entry which is preliminary data.</text>
</comment>